<feature type="compositionally biased region" description="Basic and acidic residues" evidence="1">
    <location>
        <begin position="103"/>
        <end position="113"/>
    </location>
</feature>
<evidence type="ECO:0000256" key="1">
    <source>
        <dbReference type="SAM" id="MobiDB-lite"/>
    </source>
</evidence>
<name>A0A5D2NAQ1_GOSTO</name>
<dbReference type="Proteomes" id="UP000322667">
    <property type="component" value="Chromosome A11"/>
</dbReference>
<gene>
    <name evidence="2" type="ORF">ES332_A11G147400v1</name>
</gene>
<evidence type="ECO:0000313" key="3">
    <source>
        <dbReference type="Proteomes" id="UP000322667"/>
    </source>
</evidence>
<dbReference type="EMBL" id="CM017620">
    <property type="protein sequence ID" value="TYI00629.1"/>
    <property type="molecule type" value="Genomic_DNA"/>
</dbReference>
<sequence>MGFLFLFFFPVCFDFRGPKAKHNKYLTGREIAKFQNLSKTIAKKIKKKKREKEKKQCHQFAKGKENDQIELIHCRCHHHGNQTNRETFSSSSHSPTSLKTKNKVLDGVKIRKQ</sequence>
<feature type="region of interest" description="Disordered" evidence="1">
    <location>
        <begin position="82"/>
        <end position="113"/>
    </location>
</feature>
<proteinExistence type="predicted"/>
<evidence type="ECO:0000313" key="2">
    <source>
        <dbReference type="EMBL" id="TYI00629.1"/>
    </source>
</evidence>
<keyword evidence="3" id="KW-1185">Reference proteome</keyword>
<protein>
    <submittedName>
        <fullName evidence="2">Uncharacterized protein</fullName>
    </submittedName>
</protein>
<accession>A0A5D2NAQ1</accession>
<dbReference type="AlphaFoldDB" id="A0A5D2NAQ1"/>
<organism evidence="2 3">
    <name type="scientific">Gossypium tomentosum</name>
    <name type="common">Hawaiian cotton</name>
    <name type="synonym">Gossypium sandvicense</name>
    <dbReference type="NCBI Taxonomy" id="34277"/>
    <lineage>
        <taxon>Eukaryota</taxon>
        <taxon>Viridiplantae</taxon>
        <taxon>Streptophyta</taxon>
        <taxon>Embryophyta</taxon>
        <taxon>Tracheophyta</taxon>
        <taxon>Spermatophyta</taxon>
        <taxon>Magnoliopsida</taxon>
        <taxon>eudicotyledons</taxon>
        <taxon>Gunneridae</taxon>
        <taxon>Pentapetalae</taxon>
        <taxon>rosids</taxon>
        <taxon>malvids</taxon>
        <taxon>Malvales</taxon>
        <taxon>Malvaceae</taxon>
        <taxon>Malvoideae</taxon>
        <taxon>Gossypium</taxon>
    </lineage>
</organism>
<reference evidence="2 3" key="1">
    <citation type="submission" date="2019-07" db="EMBL/GenBank/DDBJ databases">
        <title>WGS assembly of Gossypium tomentosum.</title>
        <authorList>
            <person name="Chen Z.J."/>
            <person name="Sreedasyam A."/>
            <person name="Ando A."/>
            <person name="Song Q."/>
            <person name="De L."/>
            <person name="Hulse-Kemp A."/>
            <person name="Ding M."/>
            <person name="Ye W."/>
            <person name="Kirkbride R."/>
            <person name="Jenkins J."/>
            <person name="Plott C."/>
            <person name="Lovell J."/>
            <person name="Lin Y.-M."/>
            <person name="Vaughn R."/>
            <person name="Liu B."/>
            <person name="Li W."/>
            <person name="Simpson S."/>
            <person name="Scheffler B."/>
            <person name="Saski C."/>
            <person name="Grover C."/>
            <person name="Hu G."/>
            <person name="Conover J."/>
            <person name="Carlson J."/>
            <person name="Shu S."/>
            <person name="Boston L."/>
            <person name="Williams M."/>
            <person name="Peterson D."/>
            <person name="Mcgee K."/>
            <person name="Jones D."/>
            <person name="Wendel J."/>
            <person name="Stelly D."/>
            <person name="Grimwood J."/>
            <person name="Schmutz J."/>
        </authorList>
    </citation>
    <scope>NUCLEOTIDE SEQUENCE [LARGE SCALE GENOMIC DNA]</scope>
    <source>
        <strain evidence="2">7179.01</strain>
    </source>
</reference>